<dbReference type="GO" id="GO:0000287">
    <property type="term" value="F:magnesium ion binding"/>
    <property type="evidence" value="ECO:0007669"/>
    <property type="project" value="UniProtKB-UniRule"/>
</dbReference>
<dbReference type="InterPro" id="IPR002646">
    <property type="entry name" value="PolA_pol_head_dom"/>
</dbReference>
<evidence type="ECO:0000256" key="8">
    <source>
        <dbReference type="ARBA" id="ARBA00022840"/>
    </source>
</evidence>
<dbReference type="Gene3D" id="1.10.3090.10">
    <property type="entry name" value="cca-adding enzyme, domain 2"/>
    <property type="match status" value="1"/>
</dbReference>
<keyword evidence="15" id="KW-1185">Reference proteome</keyword>
<dbReference type="PIRSF" id="PIRSF000813">
    <property type="entry name" value="CCA_bact"/>
    <property type="match status" value="1"/>
</dbReference>
<dbReference type="HAMAP" id="MF_01262">
    <property type="entry name" value="CCA_bact_type2"/>
    <property type="match status" value="1"/>
</dbReference>
<dbReference type="EC" id="2.7.7.72" evidence="11"/>
<dbReference type="SUPFAM" id="SSF81301">
    <property type="entry name" value="Nucleotidyltransferase"/>
    <property type="match status" value="1"/>
</dbReference>
<dbReference type="GO" id="GO:0016791">
    <property type="term" value="F:phosphatase activity"/>
    <property type="evidence" value="ECO:0007669"/>
    <property type="project" value="UniProtKB-UniRule"/>
</dbReference>
<evidence type="ECO:0000256" key="7">
    <source>
        <dbReference type="ARBA" id="ARBA00022800"/>
    </source>
</evidence>
<keyword evidence="5 11" id="KW-0479">Metal-binding</keyword>
<dbReference type="Pfam" id="PF12627">
    <property type="entry name" value="PolyA_pol_RNAbd"/>
    <property type="match status" value="1"/>
</dbReference>
<dbReference type="InterPro" id="IPR050124">
    <property type="entry name" value="tRNA_CCA-adding_enzyme"/>
</dbReference>
<keyword evidence="8 11" id="KW-0067">ATP-binding</keyword>
<dbReference type="GO" id="GO:0042245">
    <property type="term" value="P:RNA repair"/>
    <property type="evidence" value="ECO:0007669"/>
    <property type="project" value="UniProtKB-KW"/>
</dbReference>
<evidence type="ECO:0000313" key="16">
    <source>
        <dbReference type="Proteomes" id="UP001253458"/>
    </source>
</evidence>
<keyword evidence="7 11" id="KW-0692">RNA repair</keyword>
<dbReference type="InterPro" id="IPR032828">
    <property type="entry name" value="PolyA_RNA-bd"/>
</dbReference>
<feature type="binding site" evidence="11">
    <location>
        <position position="141"/>
    </location>
    <ligand>
        <name>CTP</name>
        <dbReference type="ChEBI" id="CHEBI:37563"/>
    </ligand>
</feature>
<evidence type="ECO:0000256" key="9">
    <source>
        <dbReference type="ARBA" id="ARBA00022842"/>
    </source>
</evidence>
<dbReference type="Pfam" id="PF01966">
    <property type="entry name" value="HD"/>
    <property type="match status" value="1"/>
</dbReference>
<keyword evidence="11" id="KW-0511">Multifunctional enzyme</keyword>
<dbReference type="GO" id="GO:0005524">
    <property type="term" value="F:ATP binding"/>
    <property type="evidence" value="ECO:0007669"/>
    <property type="project" value="UniProtKB-UniRule"/>
</dbReference>
<keyword evidence="9 11" id="KW-0460">Magnesium</keyword>
<feature type="binding site" evidence="11">
    <location>
        <position position="144"/>
    </location>
    <ligand>
        <name>CTP</name>
        <dbReference type="ChEBI" id="CHEBI:37563"/>
    </ligand>
</feature>
<dbReference type="PANTHER" id="PTHR47545:SF1">
    <property type="entry name" value="MULTIFUNCTIONAL CCA PROTEIN"/>
    <property type="match status" value="1"/>
</dbReference>
<evidence type="ECO:0000256" key="1">
    <source>
        <dbReference type="ARBA" id="ARBA00022596"/>
    </source>
</evidence>
<dbReference type="Gene3D" id="3.30.460.10">
    <property type="entry name" value="Beta Polymerase, domain 2"/>
    <property type="match status" value="1"/>
</dbReference>
<dbReference type="Proteomes" id="UP001253458">
    <property type="component" value="Unassembled WGS sequence"/>
</dbReference>
<dbReference type="GO" id="GO:0000049">
    <property type="term" value="F:tRNA binding"/>
    <property type="evidence" value="ECO:0007669"/>
    <property type="project" value="UniProtKB-UniRule"/>
</dbReference>
<feature type="domain" description="HD" evidence="12">
    <location>
        <begin position="230"/>
        <end position="331"/>
    </location>
</feature>
<gene>
    <name evidence="11" type="primary">cca</name>
    <name evidence="13" type="ORF">J2W88_000962</name>
    <name evidence="14" type="ORF">J2W93_000962</name>
</gene>
<feature type="binding site" evidence="11">
    <location>
        <position position="11"/>
    </location>
    <ligand>
        <name>CTP</name>
        <dbReference type="ChEBI" id="CHEBI:37563"/>
    </ligand>
</feature>
<evidence type="ECO:0000256" key="6">
    <source>
        <dbReference type="ARBA" id="ARBA00022741"/>
    </source>
</evidence>
<dbReference type="NCBIfam" id="NF008137">
    <property type="entry name" value="PRK10885.1"/>
    <property type="match status" value="1"/>
</dbReference>
<dbReference type="SUPFAM" id="SSF81891">
    <property type="entry name" value="Poly A polymerase C-terminal region-like"/>
    <property type="match status" value="1"/>
</dbReference>
<evidence type="ECO:0000256" key="11">
    <source>
        <dbReference type="HAMAP-Rule" id="MF_01261"/>
    </source>
</evidence>
<comment type="miscellaneous">
    <text evidence="11">A single active site specifically recognizes both ATP and CTP and is responsible for their addition.</text>
</comment>
<keyword evidence="3 11" id="KW-0819">tRNA processing</keyword>
<comment type="catalytic activity">
    <reaction evidence="11">
        <text>a tRNA precursor + 2 CTP + ATP = a tRNA with a 3' CCA end + 3 diphosphate</text>
        <dbReference type="Rhea" id="RHEA:14433"/>
        <dbReference type="Rhea" id="RHEA-COMP:10465"/>
        <dbReference type="Rhea" id="RHEA-COMP:10468"/>
        <dbReference type="ChEBI" id="CHEBI:30616"/>
        <dbReference type="ChEBI" id="CHEBI:33019"/>
        <dbReference type="ChEBI" id="CHEBI:37563"/>
        <dbReference type="ChEBI" id="CHEBI:74896"/>
        <dbReference type="ChEBI" id="CHEBI:83071"/>
        <dbReference type="EC" id="2.7.7.72"/>
    </reaction>
</comment>
<evidence type="ECO:0000313" key="13">
    <source>
        <dbReference type="EMBL" id="MDR6765704.1"/>
    </source>
</evidence>
<keyword evidence="6 11" id="KW-0547">Nucleotide-binding</keyword>
<comment type="subunit">
    <text evidence="11">Monomer. Can also form homodimers and oligomers.</text>
</comment>
<dbReference type="Proteomes" id="UP001249076">
    <property type="component" value="Unassembled WGS sequence"/>
</dbReference>
<protein>
    <recommendedName>
        <fullName evidence="11">Multifunctional CCA protein</fullName>
    </recommendedName>
    <domain>
        <recommendedName>
            <fullName evidence="11">CCA-adding enzyme</fullName>
            <ecNumber evidence="11">2.7.7.72</ecNumber>
        </recommendedName>
        <alternativeName>
            <fullName evidence="11">CCA tRNA nucleotidyltransferase</fullName>
        </alternativeName>
        <alternativeName>
            <fullName evidence="11">tRNA CCA-pyrophosphorylase</fullName>
        </alternativeName>
        <alternativeName>
            <fullName evidence="11">tRNA adenylyl-/cytidylyl-transferase</fullName>
        </alternativeName>
        <alternativeName>
            <fullName evidence="11">tRNA nucleotidyltransferase</fullName>
        </alternativeName>
        <alternativeName>
            <fullName evidence="11">tRNA-NT</fullName>
        </alternativeName>
    </domain>
    <domain>
        <recommendedName>
            <fullName evidence="11">2'-nucleotidase</fullName>
            <ecNumber evidence="11">3.1.3.-</ecNumber>
        </recommendedName>
    </domain>
    <domain>
        <recommendedName>
            <fullName evidence="11">2',3'-cyclic phosphodiesterase</fullName>
            <ecNumber evidence="11">3.1.4.-</ecNumber>
        </recommendedName>
    </domain>
    <domain>
        <recommendedName>
            <fullName evidence="11">Phosphatase</fullName>
        </recommendedName>
    </domain>
</protein>
<comment type="cofactor">
    <cofactor evidence="11">
        <name>Ni(2+)</name>
        <dbReference type="ChEBI" id="CHEBI:49786"/>
    </cofactor>
    <text evidence="11">Nickel for phosphatase activity.</text>
</comment>
<dbReference type="HAMAP" id="MF_01261">
    <property type="entry name" value="CCA_bact_type1"/>
    <property type="match status" value="1"/>
</dbReference>
<comment type="function">
    <text evidence="11">Catalyzes the addition and repair of the essential 3'-terminal CCA sequence in tRNAs without using a nucleic acid template. Adds these three nucleotides in the order of C, C, and A to the tRNA nucleotide-73, using CTP and ATP as substrates and producing inorganic pyrophosphate. tRNA 3'-terminal CCA addition is required both for tRNA processing and repair. Also involved in tRNA surveillance by mediating tandem CCA addition to generate a CCACCA at the 3' terminus of unstable tRNAs. While stable tRNAs receive only 3'-terminal CCA, unstable tRNAs are marked with CCACCA and rapidly degraded.</text>
</comment>
<dbReference type="Pfam" id="PF01743">
    <property type="entry name" value="PolyA_pol"/>
    <property type="match status" value="1"/>
</dbReference>
<feature type="binding site" evidence="11">
    <location>
        <position position="11"/>
    </location>
    <ligand>
        <name>ATP</name>
        <dbReference type="ChEBI" id="CHEBI:30616"/>
    </ligand>
</feature>
<evidence type="ECO:0000256" key="3">
    <source>
        <dbReference type="ARBA" id="ARBA00022694"/>
    </source>
</evidence>
<comment type="domain">
    <text evidence="11">Comprises two domains: an N-terminal domain containing the nucleotidyltransferase activity and a C-terminal HD domain associated with both phosphodiesterase and phosphatase activities.</text>
</comment>
<keyword evidence="11 13" id="KW-0378">Hydrolase</keyword>
<evidence type="ECO:0000256" key="2">
    <source>
        <dbReference type="ARBA" id="ARBA00022679"/>
    </source>
</evidence>
<evidence type="ECO:0000256" key="4">
    <source>
        <dbReference type="ARBA" id="ARBA00022695"/>
    </source>
</evidence>
<feature type="binding site" evidence="11">
    <location>
        <position position="91"/>
    </location>
    <ligand>
        <name>CTP</name>
        <dbReference type="ChEBI" id="CHEBI:37563"/>
    </ligand>
</feature>
<dbReference type="InterPro" id="IPR043519">
    <property type="entry name" value="NT_sf"/>
</dbReference>
<comment type="catalytic activity">
    <reaction evidence="11">
        <text>a tRNA with a 3' CCA end + 2 CTP + ATP = a tRNA with a 3' CCACCA end + 3 diphosphate</text>
        <dbReference type="Rhea" id="RHEA:76235"/>
        <dbReference type="Rhea" id="RHEA-COMP:10468"/>
        <dbReference type="Rhea" id="RHEA-COMP:18655"/>
        <dbReference type="ChEBI" id="CHEBI:30616"/>
        <dbReference type="ChEBI" id="CHEBI:33019"/>
        <dbReference type="ChEBI" id="CHEBI:37563"/>
        <dbReference type="ChEBI" id="CHEBI:83071"/>
        <dbReference type="ChEBI" id="CHEBI:195187"/>
    </reaction>
</comment>
<dbReference type="GO" id="GO:0004112">
    <property type="term" value="F:cyclic-nucleotide phosphodiesterase activity"/>
    <property type="evidence" value="ECO:0007669"/>
    <property type="project" value="UniProtKB-UniRule"/>
</dbReference>
<feature type="binding site" evidence="11">
    <location>
        <position position="8"/>
    </location>
    <ligand>
        <name>ATP</name>
        <dbReference type="ChEBI" id="CHEBI:30616"/>
    </ligand>
</feature>
<dbReference type="InterPro" id="IPR012006">
    <property type="entry name" value="CCA_bact"/>
</dbReference>
<evidence type="ECO:0000256" key="10">
    <source>
        <dbReference type="ARBA" id="ARBA00022884"/>
    </source>
</evidence>
<name>A0AAJ2F0P2_ACIDE</name>
<dbReference type="CDD" id="cd05398">
    <property type="entry name" value="NT_ClassII-CCAase"/>
    <property type="match status" value="1"/>
</dbReference>
<feature type="binding site" evidence="11">
    <location>
        <position position="21"/>
    </location>
    <ligand>
        <name>Mg(2+)</name>
        <dbReference type="ChEBI" id="CHEBI:18420"/>
    </ligand>
</feature>
<evidence type="ECO:0000313" key="15">
    <source>
        <dbReference type="Proteomes" id="UP001249076"/>
    </source>
</evidence>
<dbReference type="GO" id="GO:0001680">
    <property type="term" value="P:tRNA 3'-terminal CCA addition"/>
    <property type="evidence" value="ECO:0007669"/>
    <property type="project" value="UniProtKB-UniRule"/>
</dbReference>
<feature type="binding site" evidence="11">
    <location>
        <position position="8"/>
    </location>
    <ligand>
        <name>CTP</name>
        <dbReference type="ChEBI" id="CHEBI:37563"/>
    </ligand>
</feature>
<dbReference type="EMBL" id="JAVDTS010000001">
    <property type="protein sequence ID" value="MDR6836141.1"/>
    <property type="molecule type" value="Genomic_DNA"/>
</dbReference>
<reference evidence="13 15" key="1">
    <citation type="submission" date="2023-07" db="EMBL/GenBank/DDBJ databases">
        <title>Sorghum-associated microbial communities from plants grown in Nebraska, USA.</title>
        <authorList>
            <person name="Schachtman D."/>
        </authorList>
    </citation>
    <scope>NUCLEOTIDE SEQUENCE</scope>
    <source>
        <strain evidence="14 15">BE105</strain>
        <strain evidence="13">BE69</strain>
    </source>
</reference>
<organism evidence="13 16">
    <name type="scientific">Acidovorax delafieldii</name>
    <name type="common">Pseudomonas delafieldii</name>
    <dbReference type="NCBI Taxonomy" id="47920"/>
    <lineage>
        <taxon>Bacteria</taxon>
        <taxon>Pseudomonadati</taxon>
        <taxon>Pseudomonadota</taxon>
        <taxon>Betaproteobacteria</taxon>
        <taxon>Burkholderiales</taxon>
        <taxon>Comamonadaceae</taxon>
        <taxon>Acidovorax</taxon>
    </lineage>
</organism>
<evidence type="ECO:0000256" key="5">
    <source>
        <dbReference type="ARBA" id="ARBA00022723"/>
    </source>
</evidence>
<feature type="binding site" evidence="11">
    <location>
        <position position="141"/>
    </location>
    <ligand>
        <name>ATP</name>
        <dbReference type="ChEBI" id="CHEBI:30616"/>
    </ligand>
</feature>
<comment type="similarity">
    <text evidence="11">Belongs to the tRNA nucleotidyltransferase/poly(A) polymerase family. Bacterial CCA-adding enzyme type 1 subfamily.</text>
</comment>
<dbReference type="InterPro" id="IPR006674">
    <property type="entry name" value="HD_domain"/>
</dbReference>
<comment type="caution">
    <text evidence="13">The sequence shown here is derived from an EMBL/GenBank/DDBJ whole genome shotgun (WGS) entry which is preliminary data.</text>
</comment>
<dbReference type="EC" id="3.1.4.-" evidence="11"/>
<dbReference type="RefSeq" id="WP_209816297.1">
    <property type="nucleotide sequence ID" value="NZ_JAVDTL010000001.1"/>
</dbReference>
<dbReference type="CDD" id="cd00077">
    <property type="entry name" value="HDc"/>
    <property type="match status" value="1"/>
</dbReference>
<dbReference type="AlphaFoldDB" id="A0AAJ2F0P2"/>
<keyword evidence="10 11" id="KW-0694">RNA-binding</keyword>
<dbReference type="GO" id="GO:0004810">
    <property type="term" value="F:CCA tRNA nucleotidyltransferase activity"/>
    <property type="evidence" value="ECO:0007669"/>
    <property type="project" value="UniProtKB-UniRule"/>
</dbReference>
<feature type="binding site" evidence="11">
    <location>
        <position position="144"/>
    </location>
    <ligand>
        <name>ATP</name>
        <dbReference type="ChEBI" id="CHEBI:30616"/>
    </ligand>
</feature>
<accession>A0AAJ2F0P2</accession>
<sequence>MQIYMVGGAVRDKLLGRPVNDHDWVVVGATPEQMLAQGYLPVGRDFPVFLHPETREEYALARTERKSGRGYRGFVVQSSPDVTLEEDLSRRDLTINSIASSTDESGATRLFDPYHGEKDLHERVLRHVTDAFREDPVRILRVARFAARFTDFTVAPETMQLMREMVEHGEVDHLVPERVWQELARGLMEEKPSRMFEVLRECGALQVLLPEVARLWGVPQRADYHPEVDTGVHLMMVLDMAARLSAPLTVRFACLAHDLGKGTTPADVLPRHIDHETRSAELLKDVAERLRVPVDCRETADVVAREHGHIHRSTDLSAAALVRLLERCDAIRKPERFAEILLACECDARGRLGFEESAYPQRPRLLAVLAAVQSVVTREIAAQAAARGQSGPQVGALIHQARVEAVAQWLQTQAHGATP</sequence>
<feature type="binding site" evidence="11">
    <location>
        <position position="91"/>
    </location>
    <ligand>
        <name>ATP</name>
        <dbReference type="ChEBI" id="CHEBI:30616"/>
    </ligand>
</feature>
<proteinExistence type="inferred from homology"/>
<evidence type="ECO:0000313" key="14">
    <source>
        <dbReference type="EMBL" id="MDR6836141.1"/>
    </source>
</evidence>
<keyword evidence="2 11" id="KW-0808">Transferase</keyword>
<dbReference type="PROSITE" id="PS51831">
    <property type="entry name" value="HD"/>
    <property type="match status" value="1"/>
</dbReference>
<dbReference type="EC" id="3.1.3.-" evidence="11"/>
<keyword evidence="1 11" id="KW-0533">Nickel</keyword>
<dbReference type="EMBL" id="JAVDTL010000001">
    <property type="protein sequence ID" value="MDR6765704.1"/>
    <property type="molecule type" value="Genomic_DNA"/>
</dbReference>
<evidence type="ECO:0000259" key="12">
    <source>
        <dbReference type="PROSITE" id="PS51831"/>
    </source>
</evidence>
<comment type="cofactor">
    <cofactor evidence="11">
        <name>Mg(2+)</name>
        <dbReference type="ChEBI" id="CHEBI:18420"/>
    </cofactor>
    <text evidence="11">Magnesium is required for nucleotidyltransferase activity.</text>
</comment>
<dbReference type="InterPro" id="IPR003607">
    <property type="entry name" value="HD/PDEase_dom"/>
</dbReference>
<keyword evidence="4 11" id="KW-0548">Nucleotidyltransferase</keyword>
<dbReference type="PANTHER" id="PTHR47545">
    <property type="entry name" value="MULTIFUNCTIONAL CCA PROTEIN"/>
    <property type="match status" value="1"/>
</dbReference>
<feature type="binding site" evidence="11">
    <location>
        <position position="23"/>
    </location>
    <ligand>
        <name>Mg(2+)</name>
        <dbReference type="ChEBI" id="CHEBI:18420"/>
    </ligand>
</feature>